<dbReference type="AlphaFoldDB" id="A0A3B0X383"/>
<dbReference type="EMBL" id="UOFG01000051">
    <property type="protein sequence ID" value="VAW58863.1"/>
    <property type="molecule type" value="Genomic_DNA"/>
</dbReference>
<organism evidence="1">
    <name type="scientific">hydrothermal vent metagenome</name>
    <dbReference type="NCBI Taxonomy" id="652676"/>
    <lineage>
        <taxon>unclassified sequences</taxon>
        <taxon>metagenomes</taxon>
        <taxon>ecological metagenomes</taxon>
    </lineage>
</organism>
<reference evidence="1" key="1">
    <citation type="submission" date="2018-06" db="EMBL/GenBank/DDBJ databases">
        <authorList>
            <person name="Zhirakovskaya E."/>
        </authorList>
    </citation>
    <scope>NUCLEOTIDE SEQUENCE</scope>
</reference>
<accession>A0A3B0X383</accession>
<name>A0A3B0X383_9ZZZZ</name>
<evidence type="ECO:0008006" key="2">
    <source>
        <dbReference type="Google" id="ProtNLM"/>
    </source>
</evidence>
<sequence length="164" mass="18829">MTEQDKFLTQIINSACNWVNAENLANQDNFRPLNSTEISIAKKVGVNLPDKIRLIEVVSMPLPADPQLKKLCDKYEFMGDNSIGLTLGYPVYIRKAYLCTRLLSHEFRHVQQYEQCGSIQQFLLEYITQVMHSGYLNAPFEIDARDHEFDRLTPASTPVSCHNF</sequence>
<gene>
    <name evidence="1" type="ORF">MNBD_GAMMA11-625</name>
</gene>
<protein>
    <recommendedName>
        <fullName evidence="2">DUF4157 domain-containing protein</fullName>
    </recommendedName>
</protein>
<proteinExistence type="predicted"/>
<evidence type="ECO:0000313" key="1">
    <source>
        <dbReference type="EMBL" id="VAW58863.1"/>
    </source>
</evidence>